<keyword evidence="3" id="KW-1185">Reference proteome</keyword>
<dbReference type="Proteomes" id="UP000199415">
    <property type="component" value="Unassembled WGS sequence"/>
</dbReference>
<dbReference type="InterPro" id="IPR001633">
    <property type="entry name" value="EAL_dom"/>
</dbReference>
<reference evidence="2 3" key="1">
    <citation type="submission" date="2016-10" db="EMBL/GenBank/DDBJ databases">
        <authorList>
            <person name="de Groot N.N."/>
        </authorList>
    </citation>
    <scope>NUCLEOTIDE SEQUENCE [LARGE SCALE GENOMIC DNA]</scope>
    <source>
        <strain evidence="2 3">DSM 25584</strain>
    </source>
</reference>
<sequence length="410" mass="46076">MAEQAAPDRSEAHAFMDFVAGTRKGNRPGVKLISVAMHPFDATLDSRAVREALGRKLADYARKQELRFFDVNNRMFALIPENQRNEQALINTVYKVRLMVVNTVRTYATSLDVDPSELTEVIHTRRDANKLARLVRSAVDTPKELQTPIGPAGPLTNRHVEELAKRIKAAGAKRFTREFGRSQAIAYMPRSNDRPDPVGWEAFISMGHLRSQLLPGVTFDSDPEAYRQLTLRLDEVVLASLAAERANSWDAEVGHVSVNMNVASMVSDAFERLATYLADQVDAELWVELTIPDILENLDSFREAQRMLEKYNVRTMADRVTPETLAQAEAAKLDLHGYKFVWDRRDKGLDSIRDAVKTVTAQDRPVVLCRVEEARGVKAAQTLDVRHFQGFYVDDLLAFGSMDEMEDAAG</sequence>
<dbReference type="STRING" id="1082479.SAMN05216241_105194"/>
<dbReference type="OrthoDB" id="8431402at2"/>
<organism evidence="2 3">
    <name type="scientific">Limimonas halophila</name>
    <dbReference type="NCBI Taxonomy" id="1082479"/>
    <lineage>
        <taxon>Bacteria</taxon>
        <taxon>Pseudomonadati</taxon>
        <taxon>Pseudomonadota</taxon>
        <taxon>Alphaproteobacteria</taxon>
        <taxon>Rhodospirillales</taxon>
        <taxon>Rhodovibrionaceae</taxon>
        <taxon>Limimonas</taxon>
    </lineage>
</organism>
<gene>
    <name evidence="2" type="ORF">SAMN05216241_105194</name>
</gene>
<dbReference type="EMBL" id="FNCE01000005">
    <property type="protein sequence ID" value="SDG11939.1"/>
    <property type="molecule type" value="Genomic_DNA"/>
</dbReference>
<proteinExistence type="predicted"/>
<dbReference type="InterPro" id="IPR035919">
    <property type="entry name" value="EAL_sf"/>
</dbReference>
<protein>
    <submittedName>
        <fullName evidence="2">EAL domain, c-di-GMP-specific phosphodiesterase class I (Or its enzymatically inactive variant)</fullName>
    </submittedName>
</protein>
<dbReference type="AlphaFoldDB" id="A0A1G7RP07"/>
<dbReference type="Pfam" id="PF00563">
    <property type="entry name" value="EAL"/>
    <property type="match status" value="1"/>
</dbReference>
<evidence type="ECO:0000259" key="1">
    <source>
        <dbReference type="Pfam" id="PF00563"/>
    </source>
</evidence>
<dbReference type="RefSeq" id="WP_090019855.1">
    <property type="nucleotide sequence ID" value="NZ_FNCE01000005.1"/>
</dbReference>
<dbReference type="SUPFAM" id="SSF141868">
    <property type="entry name" value="EAL domain-like"/>
    <property type="match status" value="1"/>
</dbReference>
<dbReference type="Gene3D" id="3.20.20.450">
    <property type="entry name" value="EAL domain"/>
    <property type="match status" value="1"/>
</dbReference>
<evidence type="ECO:0000313" key="3">
    <source>
        <dbReference type="Proteomes" id="UP000199415"/>
    </source>
</evidence>
<name>A0A1G7RP07_9PROT</name>
<accession>A0A1G7RP07</accession>
<evidence type="ECO:0000313" key="2">
    <source>
        <dbReference type="EMBL" id="SDG11939.1"/>
    </source>
</evidence>
<feature type="domain" description="EAL" evidence="1">
    <location>
        <begin position="185"/>
        <end position="393"/>
    </location>
</feature>